<protein>
    <recommendedName>
        <fullName evidence="2">Chemotaxis methyl-accepting receptor HlyB-like 4HB MCP domain-containing protein</fullName>
    </recommendedName>
</protein>
<evidence type="ECO:0000256" key="1">
    <source>
        <dbReference type="SAM" id="Phobius"/>
    </source>
</evidence>
<keyword evidence="4" id="KW-1185">Reference proteome</keyword>
<evidence type="ECO:0000259" key="2">
    <source>
        <dbReference type="Pfam" id="PF12729"/>
    </source>
</evidence>
<dbReference type="InterPro" id="IPR024478">
    <property type="entry name" value="HlyB_4HB_MCP"/>
</dbReference>
<gene>
    <name evidence="3" type="ORF">AWW68_18370</name>
</gene>
<accession>A0A150WYE1</accession>
<name>A0A150WYE1_9BACT</name>
<feature type="domain" description="Chemotaxis methyl-accepting receptor HlyB-like 4HB MCP" evidence="2">
    <location>
        <begin position="3"/>
        <end position="123"/>
    </location>
</feature>
<comment type="caution">
    <text evidence="3">The sequence shown here is derived from an EMBL/GenBank/DDBJ whole genome shotgun (WGS) entry which is preliminary data.</text>
</comment>
<dbReference type="STRING" id="333140.AWW68_18370"/>
<dbReference type="Pfam" id="PF12729">
    <property type="entry name" value="4HB_MCP_1"/>
    <property type="match status" value="1"/>
</dbReference>
<dbReference type="RefSeq" id="WP_068225141.1">
    <property type="nucleotide sequence ID" value="NZ_LRPC01000032.1"/>
</dbReference>
<evidence type="ECO:0000313" key="4">
    <source>
        <dbReference type="Proteomes" id="UP000075606"/>
    </source>
</evidence>
<dbReference type="Proteomes" id="UP000075606">
    <property type="component" value="Unassembled WGS sequence"/>
</dbReference>
<proteinExistence type="predicted"/>
<dbReference type="EMBL" id="LRPC01000032">
    <property type="protein sequence ID" value="KYG71510.1"/>
    <property type="molecule type" value="Genomic_DNA"/>
</dbReference>
<keyword evidence="1" id="KW-1133">Transmembrane helix</keyword>
<keyword evidence="1" id="KW-0812">Transmembrane</keyword>
<feature type="transmembrane region" description="Helical" evidence="1">
    <location>
        <begin position="171"/>
        <end position="193"/>
    </location>
</feature>
<dbReference type="AlphaFoldDB" id="A0A150WYE1"/>
<dbReference type="OrthoDB" id="1438991at2"/>
<reference evidence="3 4" key="1">
    <citation type="submission" date="2016-01" db="EMBL/GenBank/DDBJ databases">
        <title>Genome sequencing of Roseivirga spongicola UST030701-084.</title>
        <authorList>
            <person name="Selvaratnam C."/>
            <person name="Thevarajoo S."/>
            <person name="Goh K.M."/>
            <person name="Ee R."/>
            <person name="Chan K.-G."/>
            <person name="Chong C.S."/>
        </authorList>
    </citation>
    <scope>NUCLEOTIDE SEQUENCE [LARGE SCALE GENOMIC DNA]</scope>
    <source>
        <strain evidence="3 4">UST030701-084</strain>
    </source>
</reference>
<organism evidence="3 4">
    <name type="scientific">Roseivirga spongicola</name>
    <dbReference type="NCBI Taxonomy" id="333140"/>
    <lineage>
        <taxon>Bacteria</taxon>
        <taxon>Pseudomonadati</taxon>
        <taxon>Bacteroidota</taxon>
        <taxon>Cytophagia</taxon>
        <taxon>Cytophagales</taxon>
        <taxon>Roseivirgaceae</taxon>
        <taxon>Roseivirga</taxon>
    </lineage>
</organism>
<sequence length="203" mass="23250">MASISKKLKWTAALLIVFLLIIATNLVDRQHFRRVKESVVAMYEDRLVVKDLIFELKLLVDQKKLALLTENEAFFADQNEQVNDSIDALVERFYATQLTAEERDYLNAFVEKTETLRPIEERVYTDPQAEEQLAKSLHALESDLYVLSKIQLSEGKVQLMKASKSVNAMDYLTNLELIALIVIAVFVIFIWVYNPKSSLSTSS</sequence>
<keyword evidence="1" id="KW-0472">Membrane</keyword>
<evidence type="ECO:0000313" key="3">
    <source>
        <dbReference type="EMBL" id="KYG71510.1"/>
    </source>
</evidence>